<dbReference type="InterPro" id="IPR016174">
    <property type="entry name" value="Di-haem_cyt_TM"/>
</dbReference>
<dbReference type="PANTHER" id="PTHR30529:SF6">
    <property type="entry name" value="BLL0291 PROTEIN"/>
    <property type="match status" value="1"/>
</dbReference>
<dbReference type="PANTHER" id="PTHR30529">
    <property type="entry name" value="CYTOCHROME B561"/>
    <property type="match status" value="1"/>
</dbReference>
<sequence length="179" mass="20335">MNSPNTSIKSYNLVMKVIHWGMALLIFSLIFAGLSMIRSLEPWQPTLLSIHKNLGVIAFIAVLARLLVRLRTVSPSLDNELPSLQRFIAKLTHILMYMAMILMPVSGFLMQNFAGRPIYIFDTLMLPSITTIDLGLYGLFREIHGITAVILILLILMHISAALYHAMIRRDSIFDSMWF</sequence>
<dbReference type="InterPro" id="IPR011577">
    <property type="entry name" value="Cyt_b561_bac/Ni-Hgenase"/>
</dbReference>
<dbReference type="EMBL" id="LAZR01034205">
    <property type="protein sequence ID" value="KKL45960.1"/>
    <property type="molecule type" value="Genomic_DNA"/>
</dbReference>
<evidence type="ECO:0000256" key="8">
    <source>
        <dbReference type="ARBA" id="ARBA00022989"/>
    </source>
</evidence>
<evidence type="ECO:0000256" key="10">
    <source>
        <dbReference type="ARBA" id="ARBA00023136"/>
    </source>
</evidence>
<dbReference type="AlphaFoldDB" id="A0A0F9EM29"/>
<evidence type="ECO:0000256" key="2">
    <source>
        <dbReference type="ARBA" id="ARBA00022448"/>
    </source>
</evidence>
<feature type="transmembrane region" description="Helical" evidence="12">
    <location>
        <begin position="49"/>
        <end position="67"/>
    </location>
</feature>
<reference evidence="14" key="1">
    <citation type="journal article" date="2015" name="Nature">
        <title>Complex archaea that bridge the gap between prokaryotes and eukaryotes.</title>
        <authorList>
            <person name="Spang A."/>
            <person name="Saw J.H."/>
            <person name="Jorgensen S.L."/>
            <person name="Zaremba-Niedzwiedzka K."/>
            <person name="Martijn J."/>
            <person name="Lind A.E."/>
            <person name="van Eijk R."/>
            <person name="Schleper C."/>
            <person name="Guy L."/>
            <person name="Ettema T.J."/>
        </authorList>
    </citation>
    <scope>NUCLEOTIDE SEQUENCE</scope>
</reference>
<feature type="transmembrane region" description="Helical" evidence="12">
    <location>
        <begin position="146"/>
        <end position="167"/>
    </location>
</feature>
<comment type="caution">
    <text evidence="14">The sequence shown here is derived from an EMBL/GenBank/DDBJ whole genome shotgun (WGS) entry which is preliminary data.</text>
</comment>
<keyword evidence="8 12" id="KW-1133">Transmembrane helix</keyword>
<keyword evidence="6" id="KW-0479">Metal-binding</keyword>
<feature type="domain" description="Cytochrome b561 bacterial/Ni-hydrogenase" evidence="13">
    <location>
        <begin position="11"/>
        <end position="178"/>
    </location>
</feature>
<evidence type="ECO:0000256" key="1">
    <source>
        <dbReference type="ARBA" id="ARBA00004651"/>
    </source>
</evidence>
<evidence type="ECO:0000256" key="7">
    <source>
        <dbReference type="ARBA" id="ARBA00022982"/>
    </source>
</evidence>
<evidence type="ECO:0000313" key="14">
    <source>
        <dbReference type="EMBL" id="KKL45960.1"/>
    </source>
</evidence>
<dbReference type="GO" id="GO:0022904">
    <property type="term" value="P:respiratory electron transport chain"/>
    <property type="evidence" value="ECO:0007669"/>
    <property type="project" value="InterPro"/>
</dbReference>
<keyword evidence="10 12" id="KW-0472">Membrane</keyword>
<comment type="similarity">
    <text evidence="11">Belongs to the cytochrome b561 family.</text>
</comment>
<evidence type="ECO:0000256" key="6">
    <source>
        <dbReference type="ARBA" id="ARBA00022723"/>
    </source>
</evidence>
<name>A0A0F9EM29_9ZZZZ</name>
<feature type="transmembrane region" description="Helical" evidence="12">
    <location>
        <begin position="17"/>
        <end position="37"/>
    </location>
</feature>
<comment type="subcellular location">
    <subcellularLocation>
        <location evidence="1">Cell membrane</location>
        <topology evidence="1">Multi-pass membrane protein</topology>
    </subcellularLocation>
</comment>
<dbReference type="GO" id="GO:0005886">
    <property type="term" value="C:plasma membrane"/>
    <property type="evidence" value="ECO:0007669"/>
    <property type="project" value="UniProtKB-SubCell"/>
</dbReference>
<proteinExistence type="inferred from homology"/>
<evidence type="ECO:0000256" key="5">
    <source>
        <dbReference type="ARBA" id="ARBA00022692"/>
    </source>
</evidence>
<dbReference type="InterPro" id="IPR052168">
    <property type="entry name" value="Cytochrome_b561_oxidase"/>
</dbReference>
<keyword evidence="4" id="KW-0349">Heme</keyword>
<keyword evidence="3" id="KW-1003">Cell membrane</keyword>
<feature type="transmembrane region" description="Helical" evidence="12">
    <location>
        <begin position="87"/>
        <end position="106"/>
    </location>
</feature>
<gene>
    <name evidence="14" type="ORF">LCGC14_2350400</name>
</gene>
<keyword evidence="9" id="KW-0408">Iron</keyword>
<dbReference type="Gene3D" id="1.20.950.20">
    <property type="entry name" value="Transmembrane di-heme cytochromes, Chain C"/>
    <property type="match status" value="2"/>
</dbReference>
<keyword evidence="2" id="KW-0813">Transport</keyword>
<evidence type="ECO:0000259" key="13">
    <source>
        <dbReference type="Pfam" id="PF01292"/>
    </source>
</evidence>
<accession>A0A0F9EM29</accession>
<keyword evidence="7" id="KW-0249">Electron transport</keyword>
<dbReference type="GO" id="GO:0009055">
    <property type="term" value="F:electron transfer activity"/>
    <property type="evidence" value="ECO:0007669"/>
    <property type="project" value="InterPro"/>
</dbReference>
<keyword evidence="5 12" id="KW-0812">Transmembrane</keyword>
<evidence type="ECO:0000256" key="11">
    <source>
        <dbReference type="ARBA" id="ARBA00037975"/>
    </source>
</evidence>
<evidence type="ECO:0000256" key="4">
    <source>
        <dbReference type="ARBA" id="ARBA00022617"/>
    </source>
</evidence>
<dbReference type="GO" id="GO:0046872">
    <property type="term" value="F:metal ion binding"/>
    <property type="evidence" value="ECO:0007669"/>
    <property type="project" value="UniProtKB-KW"/>
</dbReference>
<dbReference type="SUPFAM" id="SSF81342">
    <property type="entry name" value="Transmembrane di-heme cytochromes"/>
    <property type="match status" value="1"/>
</dbReference>
<dbReference type="GO" id="GO:0020037">
    <property type="term" value="F:heme binding"/>
    <property type="evidence" value="ECO:0007669"/>
    <property type="project" value="TreeGrafter"/>
</dbReference>
<evidence type="ECO:0000256" key="9">
    <source>
        <dbReference type="ARBA" id="ARBA00023004"/>
    </source>
</evidence>
<dbReference type="Pfam" id="PF01292">
    <property type="entry name" value="Ni_hydr_CYTB"/>
    <property type="match status" value="1"/>
</dbReference>
<protein>
    <recommendedName>
        <fullName evidence="13">Cytochrome b561 bacterial/Ni-hydrogenase domain-containing protein</fullName>
    </recommendedName>
</protein>
<evidence type="ECO:0000256" key="12">
    <source>
        <dbReference type="SAM" id="Phobius"/>
    </source>
</evidence>
<organism evidence="14">
    <name type="scientific">marine sediment metagenome</name>
    <dbReference type="NCBI Taxonomy" id="412755"/>
    <lineage>
        <taxon>unclassified sequences</taxon>
        <taxon>metagenomes</taxon>
        <taxon>ecological metagenomes</taxon>
    </lineage>
</organism>
<feature type="transmembrane region" description="Helical" evidence="12">
    <location>
        <begin position="118"/>
        <end position="140"/>
    </location>
</feature>
<evidence type="ECO:0000256" key="3">
    <source>
        <dbReference type="ARBA" id="ARBA00022475"/>
    </source>
</evidence>